<proteinExistence type="predicted"/>
<gene>
    <name evidence="1" type="ORF">SAMN02746066_01050</name>
</gene>
<reference evidence="1 2" key="1">
    <citation type="submission" date="2016-11" db="EMBL/GenBank/DDBJ databases">
        <authorList>
            <person name="Jaros S."/>
            <person name="Januszkiewicz K."/>
            <person name="Wedrychowicz H."/>
        </authorList>
    </citation>
    <scope>NUCLEOTIDE SEQUENCE [LARGE SCALE GENOMIC DNA]</scope>
    <source>
        <strain evidence="1 2">DSM 15930</strain>
    </source>
</reference>
<dbReference type="OrthoDB" id="9815473at2"/>
<keyword evidence="2" id="KW-1185">Reference proteome</keyword>
<organism evidence="1 2">
    <name type="scientific">Anaerosporobacter mobilis DSM 15930</name>
    <dbReference type="NCBI Taxonomy" id="1120996"/>
    <lineage>
        <taxon>Bacteria</taxon>
        <taxon>Bacillati</taxon>
        <taxon>Bacillota</taxon>
        <taxon>Clostridia</taxon>
        <taxon>Lachnospirales</taxon>
        <taxon>Lachnospiraceae</taxon>
        <taxon>Anaerosporobacter</taxon>
    </lineage>
</organism>
<evidence type="ECO:0000313" key="2">
    <source>
        <dbReference type="Proteomes" id="UP000184038"/>
    </source>
</evidence>
<dbReference type="RefSeq" id="WP_073284088.1">
    <property type="nucleotide sequence ID" value="NZ_FRCP01000007.1"/>
</dbReference>
<name>A0A1M7GPX1_9FIRM</name>
<dbReference type="Proteomes" id="UP000184038">
    <property type="component" value="Unassembled WGS sequence"/>
</dbReference>
<accession>A0A1M7GPX1</accession>
<dbReference type="EMBL" id="FRCP01000007">
    <property type="protein sequence ID" value="SHM18412.1"/>
    <property type="molecule type" value="Genomic_DNA"/>
</dbReference>
<evidence type="ECO:0008006" key="3">
    <source>
        <dbReference type="Google" id="ProtNLM"/>
    </source>
</evidence>
<sequence length="217" mass="26381">MASRIMHLAICKQLEKYIEVKDIDRFRLGQILPDAVISNQEVPFNSHYRKSVCNNSKMIMDFSSYFRDYEREIHEDSLYLGYYFHLIEDVIFRNFMYYNLKLLSRRGTPQLIGELYQDYHILNYYLIQKYHITPIQHPTRNFKKEYINQICPFDLESFLANMQSDFTEHIIEKPKHFTEDYAERYLEQCREYCLKEYNALLKGKHAFSPIDFAWDKN</sequence>
<dbReference type="STRING" id="1120996.SAMN02746066_01050"/>
<dbReference type="AlphaFoldDB" id="A0A1M7GPX1"/>
<protein>
    <recommendedName>
        <fullName evidence="3">Zinc dependent phospholipase C</fullName>
    </recommendedName>
</protein>
<evidence type="ECO:0000313" key="1">
    <source>
        <dbReference type="EMBL" id="SHM18412.1"/>
    </source>
</evidence>